<dbReference type="AlphaFoldDB" id="A0A645E0K8"/>
<accession>A0A645E0K8</accession>
<evidence type="ECO:0000313" key="5">
    <source>
        <dbReference type="EMBL" id="MPM95320.1"/>
    </source>
</evidence>
<dbReference type="EMBL" id="VSSQ01041829">
    <property type="protein sequence ID" value="MPM95320.1"/>
    <property type="molecule type" value="Genomic_DNA"/>
</dbReference>
<sequence length="191" mass="21058">MSLEDSFNEQKIKFLVNAMEAVLFAGGDPVPASKLTEIFGLDLESISELAVLLRKKLASSCDTSFELCFLDGNYQLCTKQEYAGYVSDFLKIKRTAPLSKPALEALAVIAYKQPVTRSYIEKIRGVDCSGIVNTLVQRELIEEAGRLDAPGKPILYRTTSAFLRSFGLTSLSELPPIEGEIQISLNETINQ</sequence>
<dbReference type="PIRSF" id="PIRSF019345">
    <property type="entry name" value="ScpB"/>
    <property type="match status" value="1"/>
</dbReference>
<protein>
    <submittedName>
        <fullName evidence="5">Segregation and condensation protein B</fullName>
    </submittedName>
</protein>
<evidence type="ECO:0000256" key="1">
    <source>
        <dbReference type="ARBA" id="ARBA00022490"/>
    </source>
</evidence>
<dbReference type="NCBIfam" id="TIGR00281">
    <property type="entry name" value="SMC-Scp complex subunit ScpB"/>
    <property type="match status" value="1"/>
</dbReference>
<reference evidence="5" key="1">
    <citation type="submission" date="2019-08" db="EMBL/GenBank/DDBJ databases">
        <authorList>
            <person name="Kucharzyk K."/>
            <person name="Murdoch R.W."/>
            <person name="Higgins S."/>
            <person name="Loffler F."/>
        </authorList>
    </citation>
    <scope>NUCLEOTIDE SEQUENCE</scope>
</reference>
<dbReference type="InterPro" id="IPR036388">
    <property type="entry name" value="WH-like_DNA-bd_sf"/>
</dbReference>
<evidence type="ECO:0000256" key="4">
    <source>
        <dbReference type="ARBA" id="ARBA00023306"/>
    </source>
</evidence>
<name>A0A645E0K8_9ZZZZ</name>
<gene>
    <name evidence="5" type="primary">scpB_22</name>
    <name evidence="5" type="ORF">SDC9_142474</name>
</gene>
<keyword evidence="3" id="KW-0159">Chromosome partition</keyword>
<dbReference type="GO" id="GO:0051304">
    <property type="term" value="P:chromosome separation"/>
    <property type="evidence" value="ECO:0007669"/>
    <property type="project" value="InterPro"/>
</dbReference>
<dbReference type="SUPFAM" id="SSF46785">
    <property type="entry name" value="Winged helix' DNA-binding domain"/>
    <property type="match status" value="2"/>
</dbReference>
<dbReference type="InterPro" id="IPR005234">
    <property type="entry name" value="ScpB_csome_segregation"/>
</dbReference>
<keyword evidence="1" id="KW-0963">Cytoplasm</keyword>
<dbReference type="InterPro" id="IPR036390">
    <property type="entry name" value="WH_DNA-bd_sf"/>
</dbReference>
<keyword evidence="4" id="KW-0131">Cell cycle</keyword>
<evidence type="ECO:0000256" key="2">
    <source>
        <dbReference type="ARBA" id="ARBA00022618"/>
    </source>
</evidence>
<organism evidence="5">
    <name type="scientific">bioreactor metagenome</name>
    <dbReference type="NCBI Taxonomy" id="1076179"/>
    <lineage>
        <taxon>unclassified sequences</taxon>
        <taxon>metagenomes</taxon>
        <taxon>ecological metagenomes</taxon>
    </lineage>
</organism>
<dbReference type="Gene3D" id="1.10.10.10">
    <property type="entry name" value="Winged helix-like DNA-binding domain superfamily/Winged helix DNA-binding domain"/>
    <property type="match status" value="2"/>
</dbReference>
<dbReference type="PANTHER" id="PTHR34298">
    <property type="entry name" value="SEGREGATION AND CONDENSATION PROTEIN B"/>
    <property type="match status" value="1"/>
</dbReference>
<evidence type="ECO:0000256" key="3">
    <source>
        <dbReference type="ARBA" id="ARBA00022829"/>
    </source>
</evidence>
<dbReference type="Pfam" id="PF04079">
    <property type="entry name" value="SMC_ScpB"/>
    <property type="match status" value="1"/>
</dbReference>
<comment type="caution">
    <text evidence="5">The sequence shown here is derived from an EMBL/GenBank/DDBJ whole genome shotgun (WGS) entry which is preliminary data.</text>
</comment>
<dbReference type="GO" id="GO:0051301">
    <property type="term" value="P:cell division"/>
    <property type="evidence" value="ECO:0007669"/>
    <property type="project" value="UniProtKB-KW"/>
</dbReference>
<keyword evidence="2" id="KW-0132">Cell division</keyword>
<proteinExistence type="predicted"/>
<dbReference type="PANTHER" id="PTHR34298:SF2">
    <property type="entry name" value="SEGREGATION AND CONDENSATION PROTEIN B"/>
    <property type="match status" value="1"/>
</dbReference>